<dbReference type="Proteomes" id="UP001172082">
    <property type="component" value="Unassembled WGS sequence"/>
</dbReference>
<accession>A0ABT8KL97</accession>
<gene>
    <name evidence="2" type="ORF">QQ008_04025</name>
</gene>
<keyword evidence="1" id="KW-0472">Membrane</keyword>
<comment type="caution">
    <text evidence="2">The sequence shown here is derived from an EMBL/GenBank/DDBJ whole genome shotgun (WGS) entry which is preliminary data.</text>
</comment>
<protein>
    <submittedName>
        <fullName evidence="2">Uncharacterized protein</fullName>
    </submittedName>
</protein>
<sequence length="94" mass="10300">MKFNQFVTGTIIALSLFWIGSINKKILSTVADNTGVFSTGKAESGALLGSVKTNVTTDVTKVNQIKKIRVKVKTCQAQQVKECLKSKRIRSIKI</sequence>
<feature type="transmembrane region" description="Helical" evidence="1">
    <location>
        <begin position="6"/>
        <end position="23"/>
    </location>
</feature>
<organism evidence="2 3">
    <name type="scientific">Splendidivirga corallicola</name>
    <dbReference type="NCBI Taxonomy" id="3051826"/>
    <lineage>
        <taxon>Bacteria</taxon>
        <taxon>Pseudomonadati</taxon>
        <taxon>Bacteroidota</taxon>
        <taxon>Cytophagia</taxon>
        <taxon>Cytophagales</taxon>
        <taxon>Splendidivirgaceae</taxon>
        <taxon>Splendidivirga</taxon>
    </lineage>
</organism>
<reference evidence="2" key="1">
    <citation type="submission" date="2023-06" db="EMBL/GenBank/DDBJ databases">
        <title>Genomic of Parafulvivirga corallium.</title>
        <authorList>
            <person name="Wang G."/>
        </authorList>
    </citation>
    <scope>NUCLEOTIDE SEQUENCE</scope>
    <source>
        <strain evidence="2">BMA10</strain>
    </source>
</reference>
<keyword evidence="3" id="KW-1185">Reference proteome</keyword>
<evidence type="ECO:0000313" key="3">
    <source>
        <dbReference type="Proteomes" id="UP001172082"/>
    </source>
</evidence>
<keyword evidence="1" id="KW-1133">Transmembrane helix</keyword>
<proteinExistence type="predicted"/>
<dbReference type="RefSeq" id="WP_346750531.1">
    <property type="nucleotide sequence ID" value="NZ_JAUJEA010000001.1"/>
</dbReference>
<dbReference type="EMBL" id="JAUJEA010000001">
    <property type="protein sequence ID" value="MDN5200508.1"/>
    <property type="molecule type" value="Genomic_DNA"/>
</dbReference>
<evidence type="ECO:0000256" key="1">
    <source>
        <dbReference type="SAM" id="Phobius"/>
    </source>
</evidence>
<evidence type="ECO:0000313" key="2">
    <source>
        <dbReference type="EMBL" id="MDN5200508.1"/>
    </source>
</evidence>
<keyword evidence="1" id="KW-0812">Transmembrane</keyword>
<name>A0ABT8KL97_9BACT</name>